<dbReference type="EMBL" id="OX459122">
    <property type="protein sequence ID" value="CAI9105904.1"/>
    <property type="molecule type" value="Genomic_DNA"/>
</dbReference>
<gene>
    <name evidence="2" type="ORF">OLC1_LOCUS14505</name>
</gene>
<reference evidence="2" key="1">
    <citation type="submission" date="2023-03" db="EMBL/GenBank/DDBJ databases">
        <authorList>
            <person name="Julca I."/>
        </authorList>
    </citation>
    <scope>NUCLEOTIDE SEQUENCE</scope>
</reference>
<proteinExistence type="predicted"/>
<organism evidence="2 3">
    <name type="scientific">Oldenlandia corymbosa var. corymbosa</name>
    <dbReference type="NCBI Taxonomy" id="529605"/>
    <lineage>
        <taxon>Eukaryota</taxon>
        <taxon>Viridiplantae</taxon>
        <taxon>Streptophyta</taxon>
        <taxon>Embryophyta</taxon>
        <taxon>Tracheophyta</taxon>
        <taxon>Spermatophyta</taxon>
        <taxon>Magnoliopsida</taxon>
        <taxon>eudicotyledons</taxon>
        <taxon>Gunneridae</taxon>
        <taxon>Pentapetalae</taxon>
        <taxon>asterids</taxon>
        <taxon>lamiids</taxon>
        <taxon>Gentianales</taxon>
        <taxon>Rubiaceae</taxon>
        <taxon>Rubioideae</taxon>
        <taxon>Spermacoceae</taxon>
        <taxon>Hedyotis-Oldenlandia complex</taxon>
        <taxon>Oldenlandia</taxon>
    </lineage>
</organism>
<keyword evidence="3" id="KW-1185">Reference proteome</keyword>
<evidence type="ECO:0000313" key="3">
    <source>
        <dbReference type="Proteomes" id="UP001161247"/>
    </source>
</evidence>
<sequence length="655" mass="72460">MANSSEHRIRVKAFLSLPPSEALPSNPSSHNLPEPSRTGVFLFSGEDVGGWLERIEHFFLNHRIPSSKNLVTASFYMAGQPLQFLYGMEYASLLDNWEDFAFQLELRFGKVLRPTIVVNVWEASGLESEQGGTSIIAVEEIDEVVAVESETQAFEEENDDVYLPTDSSSDSVDGNGNSSTLSVELTESIDSIDNFLELKGDSVMVKADDDDSACDKRKEDNIVSLEINHVSSEGICTGKTCWAETMKYWHFLIGLVFGLTWKFTILKEFTDDECVADDWLLNGMFNSFESKSGLLCCVSEGNHRSTFAIEPGDLKEPNFSHDYNASSSEATVLVEVHRCLNWVESTTFHGDRGGIECYIDVVVSPDYPGDTCMNSDVQYASISLSGDCKILYVAKNVAGSSRTIGTHTCSNEENDNTIVTLDSFVGTVLIESNCDCLVIGLDGFAVVAVIFHPLGLRSSLNLAGKNVRVAHKRNTYSTIIGEIVKLEVQCSNVLNHVELINWMAGYFWKFMRSADESSMCFIINLSDPHSVSALLNRGGGQILNLFDELEVSVAGWNPKNVVCKYVIWHKMFSENLKGMVISWKSLLFGLRVQTDVGVLLQHHEVFPDCIEVTTIKNLKPESKREADCPVFALKVSAGMKTQLGKGCRSSVKAES</sequence>
<dbReference type="AlphaFoldDB" id="A0AAV1DDI7"/>
<evidence type="ECO:0000313" key="2">
    <source>
        <dbReference type="EMBL" id="CAI9105904.1"/>
    </source>
</evidence>
<accession>A0AAV1DDI7</accession>
<evidence type="ECO:0000256" key="1">
    <source>
        <dbReference type="SAM" id="MobiDB-lite"/>
    </source>
</evidence>
<feature type="compositionally biased region" description="Low complexity" evidence="1">
    <location>
        <begin position="166"/>
        <end position="179"/>
    </location>
</feature>
<feature type="region of interest" description="Disordered" evidence="1">
    <location>
        <begin position="156"/>
        <end position="179"/>
    </location>
</feature>
<name>A0AAV1DDI7_OLDCO</name>
<dbReference type="Proteomes" id="UP001161247">
    <property type="component" value="Chromosome 5"/>
</dbReference>
<protein>
    <submittedName>
        <fullName evidence="2">OLC1v1004931C1</fullName>
    </submittedName>
</protein>